<evidence type="ECO:0000313" key="1">
    <source>
        <dbReference type="EMBL" id="MPY67986.1"/>
    </source>
</evidence>
<proteinExistence type="predicted"/>
<gene>
    <name evidence="1" type="ORF">F8S09_15095</name>
</gene>
<comment type="caution">
    <text evidence="1">The sequence shown here is derived from an EMBL/GenBank/DDBJ whole genome shotgun (WGS) entry which is preliminary data.</text>
</comment>
<accession>A0A7X1NZ16</accession>
<dbReference type="Proteomes" id="UP000484842">
    <property type="component" value="Unassembled WGS sequence"/>
</dbReference>
<evidence type="ECO:0000313" key="2">
    <source>
        <dbReference type="Proteomes" id="UP000484842"/>
    </source>
</evidence>
<reference evidence="1 2" key="1">
    <citation type="submission" date="2019-10" db="EMBL/GenBank/DDBJ databases">
        <title>Deinococcus sp. isolated from soil.</title>
        <authorList>
            <person name="Li Y."/>
            <person name="Wang J."/>
        </authorList>
    </citation>
    <scope>NUCLEOTIDE SEQUENCE [LARGE SCALE GENOMIC DNA]</scope>
    <source>
        <strain evidence="1 2">SDU3-2</strain>
    </source>
</reference>
<dbReference type="RefSeq" id="WP_152872296.1">
    <property type="nucleotide sequence ID" value="NZ_WBSL01000012.1"/>
</dbReference>
<protein>
    <submittedName>
        <fullName evidence="1">Uncharacterized protein</fullName>
    </submittedName>
</protein>
<sequence>MTRVTATVDEQGRLTLPEEIAQLLQAGQQLVIDLPLEENPFTRFIGTLPPLDVDSVAYYRQERGHEE</sequence>
<dbReference type="AlphaFoldDB" id="A0A7X1NZ16"/>
<organism evidence="1 2">
    <name type="scientific">Deinococcus terrestris</name>
    <dbReference type="NCBI Taxonomy" id="2651870"/>
    <lineage>
        <taxon>Bacteria</taxon>
        <taxon>Thermotogati</taxon>
        <taxon>Deinococcota</taxon>
        <taxon>Deinococci</taxon>
        <taxon>Deinococcales</taxon>
        <taxon>Deinococcaceae</taxon>
        <taxon>Deinococcus</taxon>
    </lineage>
</organism>
<name>A0A7X1NZ16_9DEIO</name>
<keyword evidence="2" id="KW-1185">Reference proteome</keyword>
<dbReference type="EMBL" id="WBSL01000012">
    <property type="protein sequence ID" value="MPY67986.1"/>
    <property type="molecule type" value="Genomic_DNA"/>
</dbReference>